<dbReference type="GO" id="GO:0032259">
    <property type="term" value="P:methylation"/>
    <property type="evidence" value="ECO:0007669"/>
    <property type="project" value="UniProtKB-KW"/>
</dbReference>
<dbReference type="KEGG" id="pbu:L21SP3_02171"/>
<dbReference type="Pfam" id="PF01208">
    <property type="entry name" value="URO-D"/>
    <property type="match status" value="1"/>
</dbReference>
<dbReference type="PANTHER" id="PTHR47099:SF1">
    <property type="entry name" value="METHYLCOBAMIDE:COM METHYLTRANSFERASE MTBA"/>
    <property type="match status" value="1"/>
</dbReference>
<evidence type="ECO:0000259" key="1">
    <source>
        <dbReference type="Pfam" id="PF01208"/>
    </source>
</evidence>
<dbReference type="InterPro" id="IPR038071">
    <property type="entry name" value="UROD/MetE-like_sf"/>
</dbReference>
<dbReference type="GO" id="GO:0008168">
    <property type="term" value="F:methyltransferase activity"/>
    <property type="evidence" value="ECO:0007669"/>
    <property type="project" value="UniProtKB-KW"/>
</dbReference>
<dbReference type="GO" id="GO:0006779">
    <property type="term" value="P:porphyrin-containing compound biosynthetic process"/>
    <property type="evidence" value="ECO:0007669"/>
    <property type="project" value="InterPro"/>
</dbReference>
<dbReference type="RefSeq" id="WP_077541455.1">
    <property type="nucleotide sequence ID" value="NZ_CP019633.1"/>
</dbReference>
<dbReference type="Gene3D" id="3.20.20.210">
    <property type="match status" value="1"/>
</dbReference>
<dbReference type="PANTHER" id="PTHR47099">
    <property type="entry name" value="METHYLCOBAMIDE:COM METHYLTRANSFERASE MTBA"/>
    <property type="match status" value="1"/>
</dbReference>
<name>A0A1Q2HSA0_9BACT</name>
<evidence type="ECO:0000313" key="3">
    <source>
        <dbReference type="Proteomes" id="UP000188273"/>
    </source>
</evidence>
<dbReference type="GO" id="GO:0004853">
    <property type="term" value="F:uroporphyrinogen decarboxylase activity"/>
    <property type="evidence" value="ECO:0007669"/>
    <property type="project" value="InterPro"/>
</dbReference>
<keyword evidence="3" id="KW-1185">Reference proteome</keyword>
<protein>
    <submittedName>
        <fullName evidence="2">Methylcobalamin:coenzyme M methyltransferase</fullName>
    </submittedName>
</protein>
<sequence length="362" mass="41702">MNSRENLLSLYRRKGFQKAPAGFSLCPSKIEEFRKRYPEEKSYQDFFEFPYRIVVDPGFGWAFENNGLLPERNVDWNKFYPEGFSHRVDFDIWGVAHEENPNSMHMTEMHHPMKDFDSVEQIENYPWPDFTGVDFGQFSDSCRNIRSRGLAVFVWMECTIWETAWYIRGMDNLMVDMTLGDPKASKLLDIITEKACWRAEKFAAMETDILGLGDDIGMQNTTIMSSQMYREWLQPRLKKVIDAAKSVNPEILISYHSCGDAAGLVPELIEAGIDILNPVQPESMDFEKVHRDFGDKISFNGTIGTQQLMPFGSPKQIKDQVKHNLDIAGEKGGLFCCPSHVIEPEVPWENIEAYVEGCREYK</sequence>
<keyword evidence="2" id="KW-0489">Methyltransferase</keyword>
<dbReference type="EMBL" id="CP019633">
    <property type="protein sequence ID" value="AQQ10339.1"/>
    <property type="molecule type" value="Genomic_DNA"/>
</dbReference>
<dbReference type="STRING" id="1940790.L21SP3_02171"/>
<dbReference type="InterPro" id="IPR000257">
    <property type="entry name" value="Uroporphyrinogen_deCOase"/>
</dbReference>
<keyword evidence="2" id="KW-0808">Transferase</keyword>
<evidence type="ECO:0000313" key="2">
    <source>
        <dbReference type="EMBL" id="AQQ10339.1"/>
    </source>
</evidence>
<dbReference type="Proteomes" id="UP000188273">
    <property type="component" value="Chromosome"/>
</dbReference>
<dbReference type="OrthoDB" id="9815759at2"/>
<proteinExistence type="predicted"/>
<reference evidence="3" key="1">
    <citation type="submission" date="2017-02" db="EMBL/GenBank/DDBJ databases">
        <title>Comparative genomics and description of representatives of a novel lineage of planctomycetes thriving in anoxic sediments.</title>
        <authorList>
            <person name="Spring S."/>
            <person name="Bunk B."/>
            <person name="Sproer C."/>
            <person name="Klenk H.-P."/>
        </authorList>
    </citation>
    <scope>NUCLEOTIDE SEQUENCE [LARGE SCALE GENOMIC DNA]</scope>
    <source>
        <strain evidence="3">L21-RPul-D3</strain>
    </source>
</reference>
<dbReference type="InterPro" id="IPR052024">
    <property type="entry name" value="Methanogen_methyltrans"/>
</dbReference>
<gene>
    <name evidence="2" type="ORF">L21SP3_02171</name>
</gene>
<dbReference type="SUPFAM" id="SSF51726">
    <property type="entry name" value="UROD/MetE-like"/>
    <property type="match status" value="1"/>
</dbReference>
<organism evidence="2 3">
    <name type="scientific">Sedimentisphaera cyanobacteriorum</name>
    <dbReference type="NCBI Taxonomy" id="1940790"/>
    <lineage>
        <taxon>Bacteria</taxon>
        <taxon>Pseudomonadati</taxon>
        <taxon>Planctomycetota</taxon>
        <taxon>Phycisphaerae</taxon>
        <taxon>Sedimentisphaerales</taxon>
        <taxon>Sedimentisphaeraceae</taxon>
        <taxon>Sedimentisphaera</taxon>
    </lineage>
</organism>
<dbReference type="AlphaFoldDB" id="A0A1Q2HSA0"/>
<feature type="domain" description="Uroporphyrinogen decarboxylase (URO-D)" evidence="1">
    <location>
        <begin position="118"/>
        <end position="361"/>
    </location>
</feature>
<accession>A0A1Q2HSA0</accession>